<accession>A0A1D7W5Z9</accession>
<sequence length="321" mass="35678">MSNQNRVQAGIPEGGQWSETAKARPPVPTFGRNYEQSRYDMLRANKFVPADQVKLSGGTATKWYQAAEATGEFNTEGGFERMSRSPKAIGSLRQTYRGQDFALTMPSVTSVRRMAAEVDPRGTPFDIPVSTPDGKGGQTIGWVRVSQDKGSGWNVQTLGERTNTDSATVGAGVKSMLEARRITDHLDGKTKKDMIADFRETRRQSFAKRSHKLKSPWVDSVGFDEHEKEVLVTTTSGRSYRYPYGKDVLEAIRTTHKPGQYINKVLKGTGEVEVSECQQCHRTFTSVGTHQCPAGRRKDGPHMRTRHAATKLHERVTKANS</sequence>
<protein>
    <submittedName>
        <fullName evidence="2">Uncharacterized protein</fullName>
    </submittedName>
</protein>
<gene>
    <name evidence="2" type="ORF">BLSMQ_2781</name>
</gene>
<dbReference type="AlphaFoldDB" id="A0A1D7W5Z9"/>
<evidence type="ECO:0000313" key="2">
    <source>
        <dbReference type="EMBL" id="AOP54487.1"/>
    </source>
</evidence>
<reference evidence="3" key="1">
    <citation type="submission" date="2016-09" db="EMBL/GenBank/DDBJ databases">
        <title>Complete Genome Sequence of Brevibacterium linens SMQ-1335.</title>
        <authorList>
            <person name="de Melo A.G."/>
            <person name="Labrie S.J."/>
            <person name="Dumaresq J."/>
            <person name="Roberts R.J."/>
            <person name="Tremblay D.M."/>
            <person name="Moineau S."/>
        </authorList>
    </citation>
    <scope>NUCLEOTIDE SEQUENCE [LARGE SCALE GENOMIC DNA]</scope>
    <source>
        <strain evidence="3">SMQ-1335</strain>
    </source>
</reference>
<dbReference type="Proteomes" id="UP000094793">
    <property type="component" value="Chromosome"/>
</dbReference>
<dbReference type="EMBL" id="CP017150">
    <property type="protein sequence ID" value="AOP54487.1"/>
    <property type="molecule type" value="Genomic_DNA"/>
</dbReference>
<feature type="region of interest" description="Disordered" evidence="1">
    <location>
        <begin position="288"/>
        <end position="321"/>
    </location>
</feature>
<organism evidence="2 3">
    <name type="scientific">Brevibacterium aurantiacum</name>
    <dbReference type="NCBI Taxonomy" id="273384"/>
    <lineage>
        <taxon>Bacteria</taxon>
        <taxon>Bacillati</taxon>
        <taxon>Actinomycetota</taxon>
        <taxon>Actinomycetes</taxon>
        <taxon>Micrococcales</taxon>
        <taxon>Brevibacteriaceae</taxon>
        <taxon>Brevibacterium</taxon>
    </lineage>
</organism>
<feature type="compositionally biased region" description="Basic and acidic residues" evidence="1">
    <location>
        <begin position="311"/>
        <end position="321"/>
    </location>
</feature>
<proteinExistence type="predicted"/>
<dbReference type="OrthoDB" id="5084264at2"/>
<evidence type="ECO:0000313" key="3">
    <source>
        <dbReference type="Proteomes" id="UP000094793"/>
    </source>
</evidence>
<dbReference type="RefSeq" id="WP_069600579.1">
    <property type="nucleotide sequence ID" value="NZ_CP017150.1"/>
</dbReference>
<feature type="region of interest" description="Disordered" evidence="1">
    <location>
        <begin position="1"/>
        <end position="32"/>
    </location>
</feature>
<dbReference type="KEGG" id="blin:BLSMQ_2781"/>
<name>A0A1D7W5Z9_BREAU</name>
<evidence type="ECO:0000256" key="1">
    <source>
        <dbReference type="SAM" id="MobiDB-lite"/>
    </source>
</evidence>